<dbReference type="PANTHER" id="PTHR30401">
    <property type="entry name" value="TRNA 2-SELENOURIDINE SYNTHASE"/>
    <property type="match status" value="1"/>
</dbReference>
<dbReference type="NCBIfam" id="TIGR03167">
    <property type="entry name" value="tRNA_sel_U_synt"/>
    <property type="match status" value="1"/>
</dbReference>
<feature type="domain" description="Rhodanese" evidence="2">
    <location>
        <begin position="11"/>
        <end position="132"/>
    </location>
</feature>
<dbReference type="Pfam" id="PF26341">
    <property type="entry name" value="AAA_SelU"/>
    <property type="match status" value="1"/>
</dbReference>
<dbReference type="GO" id="GO:0004792">
    <property type="term" value="F:thiosulfate-cyanide sulfurtransferase activity"/>
    <property type="evidence" value="ECO:0007669"/>
    <property type="project" value="InterPro"/>
</dbReference>
<dbReference type="InterPro" id="IPR016130">
    <property type="entry name" value="Tyr_Pase_AS"/>
</dbReference>
<evidence type="ECO:0000313" key="3">
    <source>
        <dbReference type="EMBL" id="KKJ00803.1"/>
    </source>
</evidence>
<dbReference type="InterPro" id="IPR017582">
    <property type="entry name" value="SelU"/>
</dbReference>
<organism evidence="3 4">
    <name type="scientific">Prochlorothrix hollandica PCC 9006 = CALU 1027</name>
    <dbReference type="NCBI Taxonomy" id="317619"/>
    <lineage>
        <taxon>Bacteria</taxon>
        <taxon>Bacillati</taxon>
        <taxon>Cyanobacteriota</taxon>
        <taxon>Cyanophyceae</taxon>
        <taxon>Prochlorotrichales</taxon>
        <taxon>Prochlorotrichaceae</taxon>
        <taxon>Prochlorothrix</taxon>
    </lineage>
</organism>
<evidence type="ECO:0000259" key="2">
    <source>
        <dbReference type="PROSITE" id="PS50206"/>
    </source>
</evidence>
<dbReference type="GO" id="GO:0043828">
    <property type="term" value="F:tRNA 2-selenouridine synthase activity"/>
    <property type="evidence" value="ECO:0007669"/>
    <property type="project" value="InterPro"/>
</dbReference>
<evidence type="ECO:0000256" key="1">
    <source>
        <dbReference type="ARBA" id="ARBA00023266"/>
    </source>
</evidence>
<name>A0A0M2Q0G1_PROHO</name>
<dbReference type="CDD" id="cd01520">
    <property type="entry name" value="RHOD_YbbB"/>
    <property type="match status" value="1"/>
</dbReference>
<dbReference type="OrthoDB" id="9808735at2"/>
<dbReference type="PROSITE" id="PS00383">
    <property type="entry name" value="TYR_PHOSPHATASE_1"/>
    <property type="match status" value="1"/>
</dbReference>
<gene>
    <name evidence="3" type="ORF">PROH_06055</name>
</gene>
<dbReference type="STRING" id="317619.GCA_000332315_04605"/>
<dbReference type="PROSITE" id="PS50206">
    <property type="entry name" value="RHODANESE_3"/>
    <property type="match status" value="1"/>
</dbReference>
<dbReference type="InterPro" id="IPR001763">
    <property type="entry name" value="Rhodanese-like_dom"/>
</dbReference>
<dbReference type="PROSITE" id="PS00380">
    <property type="entry name" value="RHODANESE_1"/>
    <property type="match status" value="1"/>
</dbReference>
<comment type="caution">
    <text evidence="3">The sequence shown here is derived from an EMBL/GenBank/DDBJ whole genome shotgun (WGS) entry which is preliminary data.</text>
</comment>
<sequence>MPQSLGIPAFLQAPGPVLDVRSPGEFDQGHIPGAINLPLFSNPERVAVGTCYKQQGREVAVELGLVIVGPKLADLVHQAKALAPDRQIRIHCWRGGMRSASLGMVLEMAGFKVVLLERGYKAFRQWVRQVLAQPRSLYIVGGMTGTGKTEALLALKDLGEQVVDLEGLAHHRGSSYGNLGLPPQPTTEHYENDLAWALAGCDRQRPVWIEAESRQVGTCRIPPELFSQMEQAPVLELVRSLGDRLALLTQVYGDCDRADLMTATERIRKRLGGLRTQQALDHIQGGNITAAMAIVLAYYDQTYRYDLDRRAVPCYPLIVTDRSPSAVAQALQHLAQATLAPPAP</sequence>
<dbReference type="GO" id="GO:0002098">
    <property type="term" value="P:tRNA wobble uridine modification"/>
    <property type="evidence" value="ECO:0007669"/>
    <property type="project" value="InterPro"/>
</dbReference>
<dbReference type="eggNOG" id="COG2603">
    <property type="taxonomic scope" value="Bacteria"/>
</dbReference>
<dbReference type="PANTHER" id="PTHR30401:SF0">
    <property type="entry name" value="TRNA 2-SELENOURIDINE SYNTHASE"/>
    <property type="match status" value="1"/>
</dbReference>
<proteinExistence type="predicted"/>
<dbReference type="InterPro" id="IPR058840">
    <property type="entry name" value="AAA_SelU"/>
</dbReference>
<dbReference type="SUPFAM" id="SSF52821">
    <property type="entry name" value="Rhodanese/Cell cycle control phosphatase"/>
    <property type="match status" value="1"/>
</dbReference>
<dbReference type="Gene3D" id="3.40.250.10">
    <property type="entry name" value="Rhodanese-like domain"/>
    <property type="match status" value="1"/>
</dbReference>
<dbReference type="Pfam" id="PF00581">
    <property type="entry name" value="Rhodanese"/>
    <property type="match status" value="1"/>
</dbReference>
<keyword evidence="4" id="KW-1185">Reference proteome</keyword>
<reference evidence="3" key="1">
    <citation type="submission" date="2012-04" db="EMBL/GenBank/DDBJ databases">
        <authorList>
            <person name="Borisov I.G."/>
            <person name="Ivanikova N.V."/>
            <person name="Pinevich A.V."/>
        </authorList>
    </citation>
    <scope>NUCLEOTIDE SEQUENCE</scope>
    <source>
        <strain evidence="3">CALU 1027</strain>
    </source>
</reference>
<dbReference type="Proteomes" id="UP000034681">
    <property type="component" value="Unassembled WGS sequence"/>
</dbReference>
<dbReference type="NCBIfam" id="NF008750">
    <property type="entry name" value="PRK11784.1-2"/>
    <property type="match status" value="1"/>
</dbReference>
<keyword evidence="1" id="KW-0711">Selenium</keyword>
<accession>A0A0M2Q0G1</accession>
<dbReference type="EMBL" id="AJTX02000003">
    <property type="protein sequence ID" value="KKJ00803.1"/>
    <property type="molecule type" value="Genomic_DNA"/>
</dbReference>
<protein>
    <submittedName>
        <fullName evidence="3">tRNA 2-selenouridine synthase</fullName>
    </submittedName>
</protein>
<dbReference type="InterPro" id="IPR001307">
    <property type="entry name" value="Thiosulphate_STrfase_CS"/>
</dbReference>
<dbReference type="AlphaFoldDB" id="A0A0M2Q0G1"/>
<dbReference type="InterPro" id="IPR036873">
    <property type="entry name" value="Rhodanese-like_dom_sf"/>
</dbReference>
<dbReference type="SMART" id="SM00450">
    <property type="entry name" value="RHOD"/>
    <property type="match status" value="1"/>
</dbReference>
<evidence type="ECO:0000313" key="4">
    <source>
        <dbReference type="Proteomes" id="UP000034681"/>
    </source>
</evidence>
<dbReference type="RefSeq" id="WP_017714677.1">
    <property type="nucleotide sequence ID" value="NZ_KB235944.1"/>
</dbReference>